<dbReference type="EC" id="2.3.1.180" evidence="14"/>
<dbReference type="UniPathway" id="UPA00094"/>
<dbReference type="Pfam" id="PF08541">
    <property type="entry name" value="ACP_syn_III_C"/>
    <property type="match status" value="1"/>
</dbReference>
<keyword evidence="7 14" id="KW-0443">Lipid metabolism</keyword>
<keyword evidence="6 14" id="KW-0276">Fatty acid metabolism</keyword>
<evidence type="ECO:0000256" key="1">
    <source>
        <dbReference type="ARBA" id="ARBA00005194"/>
    </source>
</evidence>
<dbReference type="HAMAP" id="MF_01815">
    <property type="entry name" value="FabH"/>
    <property type="match status" value="1"/>
</dbReference>
<comment type="caution">
    <text evidence="17">The sequence shown here is derived from an EMBL/GenBank/DDBJ whole genome shotgun (WGS) entry which is preliminary data.</text>
</comment>
<evidence type="ECO:0000256" key="4">
    <source>
        <dbReference type="ARBA" id="ARBA00022516"/>
    </source>
</evidence>
<keyword evidence="3 14" id="KW-0963">Cytoplasm</keyword>
<comment type="similarity">
    <text evidence="2 14">Belongs to the thiolase-like superfamily. FabH family.</text>
</comment>
<dbReference type="InterPro" id="IPR016039">
    <property type="entry name" value="Thiolase-like"/>
</dbReference>
<dbReference type="InterPro" id="IPR013751">
    <property type="entry name" value="ACP_syn_III_N"/>
</dbReference>
<dbReference type="InterPro" id="IPR013747">
    <property type="entry name" value="ACP_syn_III_C"/>
</dbReference>
<dbReference type="AlphaFoldDB" id="A0A6I4VS02"/>
<comment type="pathway">
    <text evidence="1 14">Lipid metabolism; fatty acid biosynthesis.</text>
</comment>
<comment type="function">
    <text evidence="14">Catalyzes the condensation reaction of fatty acid synthesis by the addition to an acyl acceptor of two carbons from malonyl-ACP. Catalyzes the first condensation reaction which initiates fatty acid synthesis and may therefore play a role in governing the total rate of fatty acid production. Possesses both acetoacetyl-ACP synthase and acetyl transacylase activities. Its substrate specificity determines the biosynthesis of branched-chain and/or straight-chain of fatty acids.</text>
</comment>
<proteinExistence type="inferred from homology"/>
<dbReference type="Gene3D" id="3.40.47.10">
    <property type="match status" value="1"/>
</dbReference>
<feature type="region of interest" description="ACP-binding" evidence="14">
    <location>
        <begin position="254"/>
        <end position="258"/>
    </location>
</feature>
<keyword evidence="18" id="KW-1185">Reference proteome</keyword>
<dbReference type="PANTHER" id="PTHR34069:SF2">
    <property type="entry name" value="BETA-KETOACYL-[ACYL-CARRIER-PROTEIN] SYNTHASE III"/>
    <property type="match status" value="1"/>
</dbReference>
<feature type="active site" evidence="14">
    <location>
        <position position="283"/>
    </location>
</feature>
<evidence type="ECO:0000256" key="8">
    <source>
        <dbReference type="ARBA" id="ARBA00023160"/>
    </source>
</evidence>
<name>A0A6I4VS02_9BACL</name>
<dbReference type="NCBIfam" id="TIGR00747">
    <property type="entry name" value="fabH"/>
    <property type="match status" value="1"/>
</dbReference>
<sequence length="333" mass="35482">MRSVGILGTGAYLPEKRLTNADLEQMVDTSDEWITSRTGIKERRIAADHEASSDLAVHAARQALDKAGISAEQVDLIIVATVTPDMSFPATACLVQEQIGAHKAATFDLSAACTGFIYGISTATQFIATGSYKYALVIGVECLSRIVDWTDRNTCVLFGDGAGAAVLGPVKEGYGFQSFELGGDGSGKDLLKVEAGGSRLPASESTVANRMHSLFMNGREVFKFAVRMMTSASDEVLTKANLTMEDIDLFVPHQANLRIIEAAMKRYGLAAEKVVVNLDRYGNMSSASIPVALHEAIEEGRVSDGDTIVLCGFGGGLTWGATVLNWGGFTSHE</sequence>
<dbReference type="GO" id="GO:0044550">
    <property type="term" value="P:secondary metabolite biosynthetic process"/>
    <property type="evidence" value="ECO:0007669"/>
    <property type="project" value="TreeGrafter"/>
</dbReference>
<dbReference type="GO" id="GO:0006633">
    <property type="term" value="P:fatty acid biosynthetic process"/>
    <property type="evidence" value="ECO:0007669"/>
    <property type="project" value="UniProtKB-UniRule"/>
</dbReference>
<keyword evidence="14" id="KW-0511">Multifunctional enzyme</keyword>
<dbReference type="GO" id="GO:0004315">
    <property type="term" value="F:3-oxoacyl-[acyl-carrier-protein] synthase activity"/>
    <property type="evidence" value="ECO:0007669"/>
    <property type="project" value="InterPro"/>
</dbReference>
<dbReference type="GO" id="GO:0033818">
    <property type="term" value="F:beta-ketoacyl-acyl-carrier-protein synthase III activity"/>
    <property type="evidence" value="ECO:0007669"/>
    <property type="project" value="UniProtKB-UniRule"/>
</dbReference>
<protein>
    <recommendedName>
        <fullName evidence="14">Beta-ketoacyl-[acyl-carrier-protein] synthase III</fullName>
        <shortName evidence="14">Beta-ketoacyl-ACP synthase III</shortName>
        <shortName evidence="14">KAS III</shortName>
        <ecNumber evidence="14">2.3.1.180</ecNumber>
    </recommendedName>
    <alternativeName>
        <fullName evidence="14">3-oxoacyl-[acyl-carrier-protein] synthase 3</fullName>
    </alternativeName>
    <alternativeName>
        <fullName evidence="14">3-oxoacyl-[acyl-carrier-protein] synthase III</fullName>
    </alternativeName>
</protein>
<dbReference type="InterPro" id="IPR004655">
    <property type="entry name" value="FabH"/>
</dbReference>
<comment type="subcellular location">
    <subcellularLocation>
        <location evidence="14">Cytoplasm</location>
    </subcellularLocation>
</comment>
<dbReference type="Pfam" id="PF08545">
    <property type="entry name" value="ACP_syn_III"/>
    <property type="match status" value="1"/>
</dbReference>
<keyword evidence="9 14" id="KW-0012">Acyltransferase</keyword>
<evidence type="ECO:0000256" key="14">
    <source>
        <dbReference type="HAMAP-Rule" id="MF_01815"/>
    </source>
</evidence>
<keyword evidence="5 14" id="KW-0808">Transferase</keyword>
<dbReference type="SUPFAM" id="SSF53901">
    <property type="entry name" value="Thiolase-like"/>
    <property type="match status" value="1"/>
</dbReference>
<evidence type="ECO:0000256" key="12">
    <source>
        <dbReference type="ARBA" id="ARBA00052467"/>
    </source>
</evidence>
<evidence type="ECO:0000256" key="10">
    <source>
        <dbReference type="ARBA" id="ARBA00051096"/>
    </source>
</evidence>
<evidence type="ECO:0000256" key="11">
    <source>
        <dbReference type="ARBA" id="ARBA00052407"/>
    </source>
</evidence>
<feature type="active site" evidence="14">
    <location>
        <position position="113"/>
    </location>
</feature>
<comment type="subunit">
    <text evidence="14">Homodimer.</text>
</comment>
<comment type="catalytic activity">
    <reaction evidence="10">
        <text>malonyl-[ACP] + acetyl-CoA + H(+) = 3-oxobutanoyl-[ACP] + CO2 + CoA</text>
        <dbReference type="Rhea" id="RHEA:12080"/>
        <dbReference type="Rhea" id="RHEA-COMP:9623"/>
        <dbReference type="Rhea" id="RHEA-COMP:9625"/>
        <dbReference type="ChEBI" id="CHEBI:15378"/>
        <dbReference type="ChEBI" id="CHEBI:16526"/>
        <dbReference type="ChEBI" id="CHEBI:57287"/>
        <dbReference type="ChEBI" id="CHEBI:57288"/>
        <dbReference type="ChEBI" id="CHEBI:78449"/>
        <dbReference type="ChEBI" id="CHEBI:78450"/>
        <dbReference type="EC" id="2.3.1.180"/>
    </reaction>
    <physiologicalReaction direction="left-to-right" evidence="10">
        <dbReference type="Rhea" id="RHEA:12081"/>
    </physiologicalReaction>
</comment>
<keyword evidence="4 14" id="KW-0444">Lipid biosynthesis</keyword>
<dbReference type="EMBL" id="WUUL01000003">
    <property type="protein sequence ID" value="MXQ53238.1"/>
    <property type="molecule type" value="Genomic_DNA"/>
</dbReference>
<accession>A0A6I4VS02</accession>
<evidence type="ECO:0000259" key="16">
    <source>
        <dbReference type="Pfam" id="PF08545"/>
    </source>
</evidence>
<dbReference type="RefSeq" id="WP_160800596.1">
    <property type="nucleotide sequence ID" value="NZ_WUUL01000003.1"/>
</dbReference>
<comment type="catalytic activity">
    <reaction evidence="13">
        <text>3-methylbutanoyl-CoA + malonyl-[ACP] + H(+) = 5-methyl-3-oxohexanoyl-[ACP] + CO2 + CoA</text>
        <dbReference type="Rhea" id="RHEA:42272"/>
        <dbReference type="Rhea" id="RHEA-COMP:9623"/>
        <dbReference type="Rhea" id="RHEA-COMP:9941"/>
        <dbReference type="ChEBI" id="CHEBI:15378"/>
        <dbReference type="ChEBI" id="CHEBI:16526"/>
        <dbReference type="ChEBI" id="CHEBI:57287"/>
        <dbReference type="ChEBI" id="CHEBI:57345"/>
        <dbReference type="ChEBI" id="CHEBI:78449"/>
        <dbReference type="ChEBI" id="CHEBI:78822"/>
        <dbReference type="EC" id="2.3.1.300"/>
    </reaction>
    <physiologicalReaction direction="left-to-right" evidence="13">
        <dbReference type="Rhea" id="RHEA:42273"/>
    </physiologicalReaction>
</comment>
<dbReference type="CDD" id="cd00830">
    <property type="entry name" value="KAS_III"/>
    <property type="match status" value="1"/>
</dbReference>
<evidence type="ECO:0000256" key="2">
    <source>
        <dbReference type="ARBA" id="ARBA00008642"/>
    </source>
</evidence>
<dbReference type="PANTHER" id="PTHR34069">
    <property type="entry name" value="3-OXOACYL-[ACYL-CARRIER-PROTEIN] SYNTHASE 3"/>
    <property type="match status" value="1"/>
</dbReference>
<evidence type="ECO:0000256" key="7">
    <source>
        <dbReference type="ARBA" id="ARBA00023098"/>
    </source>
</evidence>
<feature type="domain" description="Beta-ketoacyl-[acyl-carrier-protein] synthase III N-terminal" evidence="16">
    <location>
        <begin position="107"/>
        <end position="185"/>
    </location>
</feature>
<evidence type="ECO:0000256" key="6">
    <source>
        <dbReference type="ARBA" id="ARBA00022832"/>
    </source>
</evidence>
<evidence type="ECO:0000256" key="9">
    <source>
        <dbReference type="ARBA" id="ARBA00023315"/>
    </source>
</evidence>
<feature type="active site" evidence="14">
    <location>
        <position position="253"/>
    </location>
</feature>
<evidence type="ECO:0000256" key="5">
    <source>
        <dbReference type="ARBA" id="ARBA00022679"/>
    </source>
</evidence>
<comment type="catalytic activity">
    <reaction evidence="11">
        <text>(2S)-2-methylbutanoyl-CoA + malonyl-[ACP] + H(+) = (4S)-4-methyl-3-oxohexanoyl-[ACP] + CO2 + CoA</text>
        <dbReference type="Rhea" id="RHEA:42276"/>
        <dbReference type="Rhea" id="RHEA-COMP:9623"/>
        <dbReference type="Rhea" id="RHEA-COMP:17148"/>
        <dbReference type="ChEBI" id="CHEBI:15378"/>
        <dbReference type="ChEBI" id="CHEBI:16526"/>
        <dbReference type="ChEBI" id="CHEBI:57287"/>
        <dbReference type="ChEBI" id="CHEBI:78449"/>
        <dbReference type="ChEBI" id="CHEBI:88166"/>
        <dbReference type="ChEBI" id="CHEBI:167462"/>
        <dbReference type="EC" id="2.3.1.300"/>
    </reaction>
    <physiologicalReaction direction="left-to-right" evidence="11">
        <dbReference type="Rhea" id="RHEA:42277"/>
    </physiologicalReaction>
</comment>
<dbReference type="GO" id="GO:0005737">
    <property type="term" value="C:cytoplasm"/>
    <property type="evidence" value="ECO:0007669"/>
    <property type="project" value="UniProtKB-SubCell"/>
</dbReference>
<comment type="domain">
    <text evidence="14">The last Arg residue of the ACP-binding site is essential for the weak association between ACP/AcpP and FabH.</text>
</comment>
<evidence type="ECO:0000259" key="15">
    <source>
        <dbReference type="Pfam" id="PF08541"/>
    </source>
</evidence>
<comment type="catalytic activity">
    <reaction evidence="12">
        <text>2-methylpropanoyl-CoA + malonyl-[ACP] + H(+) = 4-methyl-3-oxopentanoyl-[ACP] + CO2 + CoA</text>
        <dbReference type="Rhea" id="RHEA:42268"/>
        <dbReference type="Rhea" id="RHEA-COMP:9623"/>
        <dbReference type="Rhea" id="RHEA-COMP:9940"/>
        <dbReference type="ChEBI" id="CHEBI:15378"/>
        <dbReference type="ChEBI" id="CHEBI:16526"/>
        <dbReference type="ChEBI" id="CHEBI:57287"/>
        <dbReference type="ChEBI" id="CHEBI:57338"/>
        <dbReference type="ChEBI" id="CHEBI:78449"/>
        <dbReference type="ChEBI" id="CHEBI:78820"/>
        <dbReference type="EC" id="2.3.1.300"/>
    </reaction>
    <physiologicalReaction direction="left-to-right" evidence="12">
        <dbReference type="Rhea" id="RHEA:42269"/>
    </physiologicalReaction>
</comment>
<keyword evidence="8 14" id="KW-0275">Fatty acid biosynthesis</keyword>
<gene>
    <name evidence="14 17" type="primary">fabH</name>
    <name evidence="17" type="ORF">GSM42_05725</name>
</gene>
<dbReference type="FunFam" id="3.40.47.10:FF:000004">
    <property type="entry name" value="3-oxoacyl-[acyl-carrier-protein] synthase 3"/>
    <property type="match status" value="1"/>
</dbReference>
<dbReference type="NCBIfam" id="NF006829">
    <property type="entry name" value="PRK09352.1"/>
    <property type="match status" value="1"/>
</dbReference>
<reference evidence="17 18" key="1">
    <citation type="submission" date="2019-12" db="EMBL/GenBank/DDBJ databases">
        <title>Whole-genome analyses of novel actinobacteria.</title>
        <authorList>
            <person name="Sahin N."/>
            <person name="Saygin H."/>
        </authorList>
    </citation>
    <scope>NUCLEOTIDE SEQUENCE [LARGE SCALE GENOMIC DNA]</scope>
    <source>
        <strain evidence="17 18">KC615</strain>
    </source>
</reference>
<evidence type="ECO:0000256" key="13">
    <source>
        <dbReference type="ARBA" id="ARBA00052985"/>
    </source>
</evidence>
<evidence type="ECO:0000313" key="17">
    <source>
        <dbReference type="EMBL" id="MXQ53238.1"/>
    </source>
</evidence>
<dbReference type="Proteomes" id="UP000430692">
    <property type="component" value="Unassembled WGS sequence"/>
</dbReference>
<evidence type="ECO:0000313" key="18">
    <source>
        <dbReference type="Proteomes" id="UP000430692"/>
    </source>
</evidence>
<feature type="domain" description="Beta-ketoacyl-[acyl-carrier-protein] synthase III C-terminal" evidence="15">
    <location>
        <begin position="237"/>
        <end position="326"/>
    </location>
</feature>
<organism evidence="17 18">
    <name type="scientific">Shimazuella alba</name>
    <dbReference type="NCBI Taxonomy" id="2690964"/>
    <lineage>
        <taxon>Bacteria</taxon>
        <taxon>Bacillati</taxon>
        <taxon>Bacillota</taxon>
        <taxon>Bacilli</taxon>
        <taxon>Bacillales</taxon>
        <taxon>Thermoactinomycetaceae</taxon>
        <taxon>Shimazuella</taxon>
    </lineage>
</organism>
<evidence type="ECO:0000256" key="3">
    <source>
        <dbReference type="ARBA" id="ARBA00022490"/>
    </source>
</evidence>